<dbReference type="GO" id="GO:0003677">
    <property type="term" value="F:DNA binding"/>
    <property type="evidence" value="ECO:0007669"/>
    <property type="project" value="UniProtKB-KW"/>
</dbReference>
<dbReference type="InterPro" id="IPR009061">
    <property type="entry name" value="DNA-bd_dom_put_sf"/>
</dbReference>
<keyword evidence="1" id="KW-0238">DNA-binding</keyword>
<name>A0A4S2FYL2_9BACT</name>
<comment type="caution">
    <text evidence="1">The sequence shown here is derived from an EMBL/GenBank/DDBJ whole genome shotgun (WGS) entry which is preliminary data.</text>
</comment>
<evidence type="ECO:0000313" key="2">
    <source>
        <dbReference type="Proteomes" id="UP000306630"/>
    </source>
</evidence>
<reference evidence="1 2" key="1">
    <citation type="submission" date="2019-04" db="EMBL/GenBank/DDBJ databases">
        <title>Microbes associate with the intestines of laboratory mice.</title>
        <authorList>
            <person name="Navarre W."/>
            <person name="Wong E."/>
            <person name="Huang K."/>
            <person name="Tropini C."/>
            <person name="Ng K."/>
            <person name="Yu B."/>
        </authorList>
    </citation>
    <scope>NUCLEOTIDE SEQUENCE [LARGE SCALE GENOMIC DNA]</scope>
    <source>
        <strain evidence="1 2">NM06_A21</strain>
    </source>
</reference>
<dbReference type="SUPFAM" id="SSF46955">
    <property type="entry name" value="Putative DNA-binding domain"/>
    <property type="match status" value="1"/>
</dbReference>
<dbReference type="Proteomes" id="UP000306630">
    <property type="component" value="Unassembled WGS sequence"/>
</dbReference>
<sequence length="117" mass="13436">METKTPQRLTSKEFAVICRMISELKEEVLNVKNGVHAKIDLVTKSIKDAFEGFGILDPDEDTWTEQQVCEHYHVTRRTMYNYRKAGLITGYKTGAGRNCKINYRKADVMELFASENA</sequence>
<accession>A0A4S2FYL2</accession>
<gene>
    <name evidence="1" type="ORF">E5333_05885</name>
</gene>
<dbReference type="EMBL" id="SRYD01000019">
    <property type="protein sequence ID" value="TGY74585.1"/>
    <property type="molecule type" value="Genomic_DNA"/>
</dbReference>
<evidence type="ECO:0000313" key="1">
    <source>
        <dbReference type="EMBL" id="TGY74585.1"/>
    </source>
</evidence>
<organism evidence="1 2">
    <name type="scientific">Muribaculum intestinale</name>
    <dbReference type="NCBI Taxonomy" id="1796646"/>
    <lineage>
        <taxon>Bacteria</taxon>
        <taxon>Pseudomonadati</taxon>
        <taxon>Bacteroidota</taxon>
        <taxon>Bacteroidia</taxon>
        <taxon>Bacteroidales</taxon>
        <taxon>Muribaculaceae</taxon>
        <taxon>Muribaculum</taxon>
    </lineage>
</organism>
<protein>
    <submittedName>
        <fullName evidence="1">DNA-binding protein</fullName>
    </submittedName>
</protein>
<dbReference type="AlphaFoldDB" id="A0A4S2FYL2"/>
<dbReference type="RefSeq" id="WP_135993047.1">
    <property type="nucleotide sequence ID" value="NZ_SRYD01000019.1"/>
</dbReference>
<proteinExistence type="predicted"/>